<reference evidence="1" key="1">
    <citation type="submission" date="2022-11" db="EMBL/GenBank/DDBJ databases">
        <authorList>
            <person name="Hyden B.L."/>
            <person name="Feng K."/>
            <person name="Yates T."/>
            <person name="Jawdy S."/>
            <person name="Smart L.B."/>
            <person name="Muchero W."/>
        </authorList>
    </citation>
    <scope>NUCLEOTIDE SEQUENCE</scope>
    <source>
        <tissue evidence="1">Shoot tip</tissue>
    </source>
</reference>
<proteinExistence type="predicted"/>
<evidence type="ECO:0000313" key="2">
    <source>
        <dbReference type="Proteomes" id="UP001151752"/>
    </source>
</evidence>
<reference evidence="1" key="2">
    <citation type="journal article" date="2023" name="Int. J. Mol. Sci.">
        <title>De Novo Assembly and Annotation of 11 Diverse Shrub Willow (Salix) Genomes Reveals Novel Gene Organization in Sex-Linked Regions.</title>
        <authorList>
            <person name="Hyden B."/>
            <person name="Feng K."/>
            <person name="Yates T.B."/>
            <person name="Jawdy S."/>
            <person name="Cereghino C."/>
            <person name="Smart L.B."/>
            <person name="Muchero W."/>
        </authorList>
    </citation>
    <scope>NUCLEOTIDE SEQUENCE</scope>
    <source>
        <tissue evidence="1">Shoot tip</tissue>
    </source>
</reference>
<name>A0A9Q0VQ93_9ROSI</name>
<protein>
    <submittedName>
        <fullName evidence="1">Uncharacterized protein</fullName>
    </submittedName>
</protein>
<accession>A0A9Q0VQ93</accession>
<dbReference type="Proteomes" id="UP001151752">
    <property type="component" value="Unassembled WGS sequence"/>
</dbReference>
<dbReference type="AlphaFoldDB" id="A0A9Q0VQ93"/>
<comment type="caution">
    <text evidence="1">The sequence shown here is derived from an EMBL/GenBank/DDBJ whole genome shotgun (WGS) entry which is preliminary data.</text>
</comment>
<evidence type="ECO:0000313" key="1">
    <source>
        <dbReference type="EMBL" id="KAJ6753035.1"/>
    </source>
</evidence>
<sequence length="78" mass="8493">MDGGLVTAKQLPEGDKAEDEAVVKMVGRCGCMVEAVVGGWGRRGRRRVVVRVTGCGCCLVRKRDAEEQRNETLWDADG</sequence>
<organism evidence="1 2">
    <name type="scientific">Salix koriyanagi</name>
    <dbReference type="NCBI Taxonomy" id="2511006"/>
    <lineage>
        <taxon>Eukaryota</taxon>
        <taxon>Viridiplantae</taxon>
        <taxon>Streptophyta</taxon>
        <taxon>Embryophyta</taxon>
        <taxon>Tracheophyta</taxon>
        <taxon>Spermatophyta</taxon>
        <taxon>Magnoliopsida</taxon>
        <taxon>eudicotyledons</taxon>
        <taxon>Gunneridae</taxon>
        <taxon>Pentapetalae</taxon>
        <taxon>rosids</taxon>
        <taxon>fabids</taxon>
        <taxon>Malpighiales</taxon>
        <taxon>Salicaceae</taxon>
        <taxon>Saliceae</taxon>
        <taxon>Salix</taxon>
    </lineage>
</organism>
<gene>
    <name evidence="1" type="ORF">OIU74_027812</name>
</gene>
<dbReference type="EMBL" id="JAPFFM010000008">
    <property type="protein sequence ID" value="KAJ6753035.1"/>
    <property type="molecule type" value="Genomic_DNA"/>
</dbReference>
<keyword evidence="2" id="KW-1185">Reference proteome</keyword>